<keyword evidence="3" id="KW-1185">Reference proteome</keyword>
<feature type="region of interest" description="Disordered" evidence="1">
    <location>
        <begin position="172"/>
        <end position="219"/>
    </location>
</feature>
<evidence type="ECO:0000313" key="2">
    <source>
        <dbReference type="EMBL" id="KAE9387435.1"/>
    </source>
</evidence>
<dbReference type="Proteomes" id="UP000799118">
    <property type="component" value="Unassembled WGS sequence"/>
</dbReference>
<gene>
    <name evidence="2" type="ORF">BT96DRAFT_948365</name>
</gene>
<evidence type="ECO:0000256" key="1">
    <source>
        <dbReference type="SAM" id="MobiDB-lite"/>
    </source>
</evidence>
<organism evidence="2 3">
    <name type="scientific">Gymnopus androsaceus JB14</name>
    <dbReference type="NCBI Taxonomy" id="1447944"/>
    <lineage>
        <taxon>Eukaryota</taxon>
        <taxon>Fungi</taxon>
        <taxon>Dikarya</taxon>
        <taxon>Basidiomycota</taxon>
        <taxon>Agaricomycotina</taxon>
        <taxon>Agaricomycetes</taxon>
        <taxon>Agaricomycetidae</taxon>
        <taxon>Agaricales</taxon>
        <taxon>Marasmiineae</taxon>
        <taxon>Omphalotaceae</taxon>
        <taxon>Gymnopus</taxon>
    </lineage>
</organism>
<dbReference type="AlphaFoldDB" id="A0A6A4GQA4"/>
<feature type="compositionally biased region" description="Polar residues" evidence="1">
    <location>
        <begin position="285"/>
        <end position="296"/>
    </location>
</feature>
<accession>A0A6A4GQA4</accession>
<proteinExistence type="predicted"/>
<feature type="compositionally biased region" description="Basic and acidic residues" evidence="1">
    <location>
        <begin position="209"/>
        <end position="219"/>
    </location>
</feature>
<protein>
    <submittedName>
        <fullName evidence="2">Uncharacterized protein</fullName>
    </submittedName>
</protein>
<sequence>MCIITTTTLGVTLSQRRPQLSKEDVKMATTSNQFIAPEGPSPNPQTATGKISLFITDSGRDLMLAQAIPPPSATSTLAVSGYKEFKMNKNQYYCRYSSSNASPASSDIPPDPESWRLCTRISHRTLGRVGRWQSYSGEFAFEHPDSIASTRYTWYTTEESFVKPKFSLSDELPVRIPPNSRIDVEDNSTVPKRKKPSKRKAQEAGIDSNKGEEDLSRAKKGVEKPLVLLKRKTDEEQWQSRHKAKGAIRSDEEDEEEQQASRHKIKRNWQNHKNSADNEDDEESVQSGVQDDSSTTQQAARMILFLRRRWFVNHAKELLTYTLTSRQP</sequence>
<reference evidence="2" key="1">
    <citation type="journal article" date="2019" name="Environ. Microbiol.">
        <title>Fungal ecological strategies reflected in gene transcription - a case study of two litter decomposers.</title>
        <authorList>
            <person name="Barbi F."/>
            <person name="Kohler A."/>
            <person name="Barry K."/>
            <person name="Baskaran P."/>
            <person name="Daum C."/>
            <person name="Fauchery L."/>
            <person name="Ihrmark K."/>
            <person name="Kuo A."/>
            <person name="LaButti K."/>
            <person name="Lipzen A."/>
            <person name="Morin E."/>
            <person name="Grigoriev I.V."/>
            <person name="Henrissat B."/>
            <person name="Lindahl B."/>
            <person name="Martin F."/>
        </authorList>
    </citation>
    <scope>NUCLEOTIDE SEQUENCE</scope>
    <source>
        <strain evidence="2">JB14</strain>
    </source>
</reference>
<feature type="region of interest" description="Disordered" evidence="1">
    <location>
        <begin position="233"/>
        <end position="296"/>
    </location>
</feature>
<evidence type="ECO:0000313" key="3">
    <source>
        <dbReference type="Proteomes" id="UP000799118"/>
    </source>
</evidence>
<dbReference type="EMBL" id="ML769801">
    <property type="protein sequence ID" value="KAE9387435.1"/>
    <property type="molecule type" value="Genomic_DNA"/>
</dbReference>
<feature type="compositionally biased region" description="Basic residues" evidence="1">
    <location>
        <begin position="261"/>
        <end position="270"/>
    </location>
</feature>
<name>A0A6A4GQA4_9AGAR</name>